<dbReference type="Pfam" id="PF09282">
    <property type="entry name" value="Mago-bind"/>
    <property type="match status" value="1"/>
</dbReference>
<evidence type="ECO:0000259" key="3">
    <source>
        <dbReference type="SMART" id="SM01273"/>
    </source>
</evidence>
<protein>
    <recommendedName>
        <fullName evidence="3">WIBG Mago-binding domain-containing protein</fullName>
    </recommendedName>
</protein>
<dbReference type="GO" id="GO:0003723">
    <property type="term" value="F:RNA binding"/>
    <property type="evidence" value="ECO:0007669"/>
    <property type="project" value="TreeGrafter"/>
</dbReference>
<dbReference type="SMART" id="SM01273">
    <property type="entry name" value="Mago-bind"/>
    <property type="match status" value="1"/>
</dbReference>
<proteinExistence type="inferred from homology"/>
<dbReference type="PANTHER" id="PTHR22959:SF0">
    <property type="entry name" value="PARTNER OF Y14 AND MAGO"/>
    <property type="match status" value="1"/>
</dbReference>
<evidence type="ECO:0000313" key="4">
    <source>
        <dbReference type="EnsemblMetazoa" id="Aqu2.1.42096_001"/>
    </source>
</evidence>
<dbReference type="PANTHER" id="PTHR22959">
    <property type="entry name" value="PYM PROTEIN"/>
    <property type="match status" value="1"/>
</dbReference>
<dbReference type="STRING" id="400682.A0A1X7VNX1"/>
<dbReference type="EnsemblMetazoa" id="XM_003383134.3">
    <property type="protein sequence ID" value="XP_003383182.1"/>
    <property type="gene ID" value="LOC100637239"/>
</dbReference>
<dbReference type="InterPro" id="IPR036348">
    <property type="entry name" value="WIBG_N_sf"/>
</dbReference>
<dbReference type="OrthoDB" id="21625at2759"/>
<dbReference type="GO" id="GO:0035145">
    <property type="term" value="C:exon-exon junction complex"/>
    <property type="evidence" value="ECO:0007669"/>
    <property type="project" value="TreeGrafter"/>
</dbReference>
<dbReference type="EnsemblMetazoa" id="Aqu2.1.42096_001">
    <property type="protein sequence ID" value="Aqu2.1.42096_001"/>
    <property type="gene ID" value="Aqu2.1.42096"/>
</dbReference>
<feature type="compositionally biased region" description="Basic residues" evidence="2">
    <location>
        <begin position="94"/>
        <end position="105"/>
    </location>
</feature>
<dbReference type="InterPro" id="IPR015362">
    <property type="entry name" value="WIBG_mago-bd"/>
</dbReference>
<feature type="domain" description="WIBG Mago-binding" evidence="3">
    <location>
        <begin position="18"/>
        <end position="44"/>
    </location>
</feature>
<evidence type="ECO:0000256" key="2">
    <source>
        <dbReference type="SAM" id="MobiDB-lite"/>
    </source>
</evidence>
<dbReference type="eggNOG" id="KOG4325">
    <property type="taxonomic scope" value="Eukaryota"/>
</dbReference>
<dbReference type="GO" id="GO:0005737">
    <property type="term" value="C:cytoplasm"/>
    <property type="evidence" value="ECO:0007669"/>
    <property type="project" value="TreeGrafter"/>
</dbReference>
<dbReference type="InParanoid" id="A0A1X7VNX1"/>
<dbReference type="InterPro" id="IPR039333">
    <property type="entry name" value="PYM1"/>
</dbReference>
<dbReference type="GO" id="GO:1903259">
    <property type="term" value="P:exon-exon junction complex disassembly"/>
    <property type="evidence" value="ECO:0007669"/>
    <property type="project" value="InterPro"/>
</dbReference>
<gene>
    <name evidence="4" type="primary">100637239</name>
</gene>
<sequence length="203" mass="22818">MATSGKLQRENIVYDSSGQPYIPGTQRPDGTWRKAIRVKEGYIPPDEVPAYQTRAKREAASVPTRPAGLDYADESLMLGLTGDHPPSAPTLTKNQKKHARKRQKKKEKEPELEFEIEEIIEGLDSVHTGDSPSAMPIELTTPTGQDTTTPNLAKQLKALRKKLKQIDELEEKRKSGAKLDPDQIKKIKRRHEIEEEIETLSNS</sequence>
<reference evidence="4" key="2">
    <citation type="submission" date="2017-05" db="UniProtKB">
        <authorList>
            <consortium name="EnsemblMetazoa"/>
        </authorList>
    </citation>
    <scope>IDENTIFICATION</scope>
</reference>
<comment type="similarity">
    <text evidence="1">Belongs to the pym family.</text>
</comment>
<feature type="compositionally biased region" description="Acidic residues" evidence="2">
    <location>
        <begin position="112"/>
        <end position="121"/>
    </location>
</feature>
<accession>A0A1X7VNX1</accession>
<reference evidence="5" key="1">
    <citation type="journal article" date="2010" name="Nature">
        <title>The Amphimedon queenslandica genome and the evolution of animal complexity.</title>
        <authorList>
            <person name="Srivastava M."/>
            <person name="Simakov O."/>
            <person name="Chapman J."/>
            <person name="Fahey B."/>
            <person name="Gauthier M.E."/>
            <person name="Mitros T."/>
            <person name="Richards G.S."/>
            <person name="Conaco C."/>
            <person name="Dacre M."/>
            <person name="Hellsten U."/>
            <person name="Larroux C."/>
            <person name="Putnam N.H."/>
            <person name="Stanke M."/>
            <person name="Adamska M."/>
            <person name="Darling A."/>
            <person name="Degnan S.M."/>
            <person name="Oakley T.H."/>
            <person name="Plachetzki D.C."/>
            <person name="Zhai Y."/>
            <person name="Adamski M."/>
            <person name="Calcino A."/>
            <person name="Cummins S.F."/>
            <person name="Goodstein D.M."/>
            <person name="Harris C."/>
            <person name="Jackson D.J."/>
            <person name="Leys S.P."/>
            <person name="Shu S."/>
            <person name="Woodcroft B.J."/>
            <person name="Vervoort M."/>
            <person name="Kosik K.S."/>
            <person name="Manning G."/>
            <person name="Degnan B.M."/>
            <person name="Rokhsar D.S."/>
        </authorList>
    </citation>
    <scope>NUCLEOTIDE SEQUENCE [LARGE SCALE GENOMIC DNA]</scope>
</reference>
<feature type="region of interest" description="Disordered" evidence="2">
    <location>
        <begin position="47"/>
        <end position="150"/>
    </location>
</feature>
<dbReference type="OMA" id="IPGCADS"/>
<dbReference type="SUPFAM" id="SSF101931">
    <property type="entry name" value="Pym (Within the bgcn gene intron protein, WIBG), N-terminal domain"/>
    <property type="match status" value="1"/>
</dbReference>
<feature type="compositionally biased region" description="Low complexity" evidence="2">
    <location>
        <begin position="140"/>
        <end position="150"/>
    </location>
</feature>
<feature type="region of interest" description="Disordered" evidence="2">
    <location>
        <begin position="1"/>
        <end position="32"/>
    </location>
</feature>
<dbReference type="Proteomes" id="UP000007879">
    <property type="component" value="Unassembled WGS sequence"/>
</dbReference>
<dbReference type="AlphaFoldDB" id="A0A1X7VNX1"/>
<dbReference type="KEGG" id="aqu:100637239"/>
<name>A0A1X7VNX1_AMPQE</name>
<keyword evidence="5" id="KW-1185">Reference proteome</keyword>
<evidence type="ECO:0000256" key="1">
    <source>
        <dbReference type="ARBA" id="ARBA00009394"/>
    </source>
</evidence>
<organism evidence="4">
    <name type="scientific">Amphimedon queenslandica</name>
    <name type="common">Sponge</name>
    <dbReference type="NCBI Taxonomy" id="400682"/>
    <lineage>
        <taxon>Eukaryota</taxon>
        <taxon>Metazoa</taxon>
        <taxon>Porifera</taxon>
        <taxon>Demospongiae</taxon>
        <taxon>Heteroscleromorpha</taxon>
        <taxon>Haplosclerida</taxon>
        <taxon>Niphatidae</taxon>
        <taxon>Amphimedon</taxon>
    </lineage>
</organism>
<evidence type="ECO:0000313" key="5">
    <source>
        <dbReference type="Proteomes" id="UP000007879"/>
    </source>
</evidence>